<comment type="caution">
    <text evidence="1">The sequence shown here is derived from an EMBL/GenBank/DDBJ whole genome shotgun (WGS) entry which is preliminary data.</text>
</comment>
<dbReference type="AlphaFoldDB" id="A0ABD3BCP7"/>
<protein>
    <submittedName>
        <fullName evidence="1">Uncharacterized protein</fullName>
    </submittedName>
</protein>
<sequence length="41" mass="4808">MQKNTTPWPGEFDVAVVVHSKCVMTLIWPNFIMDKIWAIIF</sequence>
<evidence type="ECO:0000313" key="1">
    <source>
        <dbReference type="EMBL" id="KAL3614627.1"/>
    </source>
</evidence>
<dbReference type="EMBL" id="JAVIJP010000104">
    <property type="protein sequence ID" value="KAL3614627.1"/>
    <property type="molecule type" value="Genomic_DNA"/>
</dbReference>
<proteinExistence type="predicted"/>
<name>A0ABD3BCP7_9LAMI</name>
<accession>A0ABD3BCP7</accession>
<organism evidence="1 2">
    <name type="scientific">Castilleja foliolosa</name>
    <dbReference type="NCBI Taxonomy" id="1961234"/>
    <lineage>
        <taxon>Eukaryota</taxon>
        <taxon>Viridiplantae</taxon>
        <taxon>Streptophyta</taxon>
        <taxon>Embryophyta</taxon>
        <taxon>Tracheophyta</taxon>
        <taxon>Spermatophyta</taxon>
        <taxon>Magnoliopsida</taxon>
        <taxon>eudicotyledons</taxon>
        <taxon>Gunneridae</taxon>
        <taxon>Pentapetalae</taxon>
        <taxon>asterids</taxon>
        <taxon>lamiids</taxon>
        <taxon>Lamiales</taxon>
        <taxon>Orobanchaceae</taxon>
        <taxon>Pedicularideae</taxon>
        <taxon>Castillejinae</taxon>
        <taxon>Castilleja</taxon>
    </lineage>
</organism>
<reference evidence="2" key="1">
    <citation type="journal article" date="2024" name="IScience">
        <title>Strigolactones Initiate the Formation of Haustorium-like Structures in Castilleja.</title>
        <authorList>
            <person name="Buerger M."/>
            <person name="Peterson D."/>
            <person name="Chory J."/>
        </authorList>
    </citation>
    <scope>NUCLEOTIDE SEQUENCE [LARGE SCALE GENOMIC DNA]</scope>
</reference>
<dbReference type="Proteomes" id="UP001632038">
    <property type="component" value="Unassembled WGS sequence"/>
</dbReference>
<keyword evidence="2" id="KW-1185">Reference proteome</keyword>
<evidence type="ECO:0000313" key="2">
    <source>
        <dbReference type="Proteomes" id="UP001632038"/>
    </source>
</evidence>
<gene>
    <name evidence="1" type="ORF">CASFOL_041522</name>
</gene>